<dbReference type="FunFam" id="3.30.300.30:FF:000012">
    <property type="entry name" value="D-alanine--D-alanyl carrier protein ligase"/>
    <property type="match status" value="1"/>
</dbReference>
<keyword evidence="2" id="KW-0596">Phosphopantetheine</keyword>
<feature type="domain" description="Pyrrolo-quinoline quinone repeat" evidence="11">
    <location>
        <begin position="981"/>
        <end position="1330"/>
    </location>
</feature>
<feature type="domain" description="AMP-dependent synthetase/ligase" evidence="8">
    <location>
        <begin position="186"/>
        <end position="397"/>
    </location>
</feature>
<dbReference type="InterPro" id="IPR042099">
    <property type="entry name" value="ANL_N_sf"/>
</dbReference>
<sequence>MTNDTAMEKQHQQLSGCCISHEFYKSASKHPDKIAVIQARGGGAQLAREFRELYDHHNQNDDAEKLFDKFFSTDSPSSRPPVYEGDECFTYSQVLAAVDSLSSRLRRILDGGGDPQLITPTPGHYMRSLSRPISGKLSVHDSVPECSTSSSPGVQWSAGFPECSTSSSPGVQQSAGYPKKCTPRIVGIFLIPSVNYIISVLSVLRCGEAFVPLDPSWPKERMLSIVSSSEADLIIGCSLSIDGIYSHELDKSHWFVNCSSCPILLISAKDNLEEHAAPSQLAWPCESERPFCYLMYTSGSTGKPKGVCGTEPGLLNRFLWMKELYPLHGEELLLFKTSISFIDHLQEFLGALLTSCTLVVPPFHEIRENPFSILDYIQNLELRYFWVVEVFLLEVVDVKDWDVGSETFNLPMSANVNPTCMKRGWEWSGVLEKLEFIRGSGAGAHENLKAYSINRLVSVPSLMRAILPALQSQGPSNMKIQSSLKMLVLSGEILHLSLWHLLSKLLPDTAILNLYGSTELAAGGRRFLVFEESLYTVTENTTVVSQYNPLDPVSGDCTYYDCKSLPLILESEVLSSVPIGMPIPNCDVVLVGEGASDQGEIYVGGLCVASGYLNFTSIVPLDHVELPQNFCFCSSVNEQGSRHYFRTGDFARRLQNGDLVFLGRKDRTIKVNGQRIALEEIESTLREHPDVDDAAVFSCEGQGEVAVLEAYLITKQKDEYPESLRSSIRSWMVSKLPLAMIPNQFFFTKSFPVSSSGKVEYKLLGETRCSMAPVHTENEEFPNRDLLRVIKETFCEALMVEKVSSDDDFFAMGGDSIAAAHASHKLGINMTLLYTCPSPLKLQKVLQKEGLGNRDSRVDADQPVLKMKAPKGSMPLSLYSRAPDLYKSKPHGRSRTFRSSTGDYHPLKYMKMGSCINSMGVGPGDVYAWKSISIPTACSFSRCNKVMRQQKYEAKSLCQAWSKEIPGDKEVCMRELWKVYMESCVDASPLVVCKEGDISLFIGSHSHKFLCIDAKSGFIKWVVKLEGRVECSAAIVGDFSLVVVGCYSGNIYFLDFLNGNIQWTFQTSGEVKSQPLVDNCRNLVWCGSYDHSLYALDYVSYCCMYKLHCGGSIYGSPAIDEVGDKLYVASTSGRVTAVSITALPFSKLWLQDLGAPVFGSLSINSSNGNVICCMVNGHVVSLDTSGSIVWRAVTGGPIFSGPCVSHKFPSEVLVCSRDGSIYCFELEKGDLLWKHNVGDPITSSAYVDEHLQLGFQLSHLPDRLVCVCASSGSIHLLRINLELFEETKGPRNAFVQEFARLDLQGDIFSSPVMIGGRVFVGCRDDYVHCICIEGHIPVDT</sequence>
<evidence type="ECO:0000313" key="12">
    <source>
        <dbReference type="EMBL" id="KAK3008836.1"/>
    </source>
</evidence>
<evidence type="ECO:0000256" key="6">
    <source>
        <dbReference type="ARBA" id="ARBA00022840"/>
    </source>
</evidence>
<dbReference type="PROSITE" id="PS00455">
    <property type="entry name" value="AMP_BINDING"/>
    <property type="match status" value="1"/>
</dbReference>
<evidence type="ECO:0000259" key="9">
    <source>
        <dbReference type="Pfam" id="PF00550"/>
    </source>
</evidence>
<dbReference type="InterPro" id="IPR045851">
    <property type="entry name" value="AMP-bd_C_sf"/>
</dbReference>
<dbReference type="Gene3D" id="2.130.10.10">
    <property type="entry name" value="YVTN repeat-like/Quinoprotein amine dehydrogenase"/>
    <property type="match status" value="2"/>
</dbReference>
<dbReference type="SUPFAM" id="SSF50998">
    <property type="entry name" value="Quinoprotein alcohol dehydrogenase-like"/>
    <property type="match status" value="1"/>
</dbReference>
<evidence type="ECO:0000259" key="8">
    <source>
        <dbReference type="Pfam" id="PF00501"/>
    </source>
</evidence>
<protein>
    <recommendedName>
        <fullName evidence="14">Acyl-activating enzyme 19</fullName>
    </recommendedName>
</protein>
<dbReference type="Pfam" id="PF00501">
    <property type="entry name" value="AMP-binding"/>
    <property type="match status" value="2"/>
</dbReference>
<dbReference type="EMBL" id="JAVXUP010001713">
    <property type="protein sequence ID" value="KAK3008836.1"/>
    <property type="molecule type" value="Genomic_DNA"/>
</dbReference>
<comment type="caution">
    <text evidence="12">The sequence shown here is derived from an EMBL/GenBank/DDBJ whole genome shotgun (WGS) entry which is preliminary data.</text>
</comment>
<evidence type="ECO:0000256" key="7">
    <source>
        <dbReference type="ARBA" id="ARBA00023051"/>
    </source>
</evidence>
<dbReference type="InterPro" id="IPR002372">
    <property type="entry name" value="PQQ_rpt_dom"/>
</dbReference>
<evidence type="ECO:0000256" key="5">
    <source>
        <dbReference type="ARBA" id="ARBA00022741"/>
    </source>
</evidence>
<dbReference type="Pfam" id="PF13570">
    <property type="entry name" value="Beta-prop_ACSF4"/>
    <property type="match status" value="1"/>
</dbReference>
<feature type="domain" description="Carrier" evidence="9">
    <location>
        <begin position="789"/>
        <end position="826"/>
    </location>
</feature>
<dbReference type="GO" id="GO:0005524">
    <property type="term" value="F:ATP binding"/>
    <property type="evidence" value="ECO:0007669"/>
    <property type="project" value="UniProtKB-KW"/>
</dbReference>
<dbReference type="InterPro" id="IPR009081">
    <property type="entry name" value="PP-bd_ACP"/>
</dbReference>
<evidence type="ECO:0000259" key="11">
    <source>
        <dbReference type="Pfam" id="PF13570"/>
    </source>
</evidence>
<dbReference type="Pfam" id="PF00550">
    <property type="entry name" value="PP-binding"/>
    <property type="match status" value="1"/>
</dbReference>
<evidence type="ECO:0000256" key="3">
    <source>
        <dbReference type="ARBA" id="ARBA00022490"/>
    </source>
</evidence>
<dbReference type="InterPro" id="IPR036736">
    <property type="entry name" value="ACP-like_sf"/>
</dbReference>
<feature type="domain" description="AMP-binding enzyme C-terminal" evidence="10">
    <location>
        <begin position="680"/>
        <end position="758"/>
    </location>
</feature>
<dbReference type="Proteomes" id="UP001188597">
    <property type="component" value="Unassembled WGS sequence"/>
</dbReference>
<dbReference type="InterPro" id="IPR020845">
    <property type="entry name" value="AMP-binding_CS"/>
</dbReference>
<dbReference type="PANTHER" id="PTHR44394:SF1">
    <property type="entry name" value="BETA-ALANINE-ACTIVATING ENZYME"/>
    <property type="match status" value="1"/>
</dbReference>
<evidence type="ECO:0000256" key="2">
    <source>
        <dbReference type="ARBA" id="ARBA00022450"/>
    </source>
</evidence>
<dbReference type="SUPFAM" id="SSF56801">
    <property type="entry name" value="Acetyl-CoA synthetase-like"/>
    <property type="match status" value="1"/>
</dbReference>
<dbReference type="InterPro" id="IPR025110">
    <property type="entry name" value="AMP-bd_C"/>
</dbReference>
<dbReference type="FunFam" id="2.130.10.10:FF:000883">
    <property type="entry name" value="Putative acyl-activating enzyme 19"/>
    <property type="match status" value="1"/>
</dbReference>
<evidence type="ECO:0000256" key="1">
    <source>
        <dbReference type="ARBA" id="ARBA00004930"/>
    </source>
</evidence>
<keyword evidence="3" id="KW-0963">Cytoplasm</keyword>
<proteinExistence type="predicted"/>
<organism evidence="12 13">
    <name type="scientific">Escallonia herrerae</name>
    <dbReference type="NCBI Taxonomy" id="1293975"/>
    <lineage>
        <taxon>Eukaryota</taxon>
        <taxon>Viridiplantae</taxon>
        <taxon>Streptophyta</taxon>
        <taxon>Embryophyta</taxon>
        <taxon>Tracheophyta</taxon>
        <taxon>Spermatophyta</taxon>
        <taxon>Magnoliopsida</taxon>
        <taxon>eudicotyledons</taxon>
        <taxon>Gunneridae</taxon>
        <taxon>Pentapetalae</taxon>
        <taxon>asterids</taxon>
        <taxon>campanulids</taxon>
        <taxon>Escalloniales</taxon>
        <taxon>Escalloniaceae</taxon>
        <taxon>Escallonia</taxon>
    </lineage>
</organism>
<dbReference type="InterPro" id="IPR015943">
    <property type="entry name" value="WD40/YVTN_repeat-like_dom_sf"/>
</dbReference>
<dbReference type="Pfam" id="PF13193">
    <property type="entry name" value="AMP-binding_C"/>
    <property type="match status" value="1"/>
</dbReference>
<dbReference type="GO" id="GO:0043041">
    <property type="term" value="P:amino acid activation for nonribosomal peptide biosynthetic process"/>
    <property type="evidence" value="ECO:0007669"/>
    <property type="project" value="TreeGrafter"/>
</dbReference>
<evidence type="ECO:0000313" key="13">
    <source>
        <dbReference type="Proteomes" id="UP001188597"/>
    </source>
</evidence>
<dbReference type="GO" id="GO:0009698">
    <property type="term" value="P:phenylpropanoid metabolic process"/>
    <property type="evidence" value="ECO:0007669"/>
    <property type="project" value="UniProtKB-KW"/>
</dbReference>
<dbReference type="InterPro" id="IPR011047">
    <property type="entry name" value="Quinoprotein_ADH-like_sf"/>
</dbReference>
<dbReference type="SMART" id="SM00564">
    <property type="entry name" value="PQQ"/>
    <property type="match status" value="5"/>
</dbReference>
<keyword evidence="7" id="KW-0587">Phenylpropanoid metabolism</keyword>
<dbReference type="PROSITE" id="PS00012">
    <property type="entry name" value="PHOSPHOPANTETHEINE"/>
    <property type="match status" value="1"/>
</dbReference>
<dbReference type="Gene3D" id="3.40.50.12780">
    <property type="entry name" value="N-terminal domain of ligase-like"/>
    <property type="match status" value="2"/>
</dbReference>
<dbReference type="PANTHER" id="PTHR44394">
    <property type="entry name" value="BETA-ALANINE-ACTIVATING ENZYME"/>
    <property type="match status" value="1"/>
</dbReference>
<keyword evidence="4" id="KW-0597">Phosphoprotein</keyword>
<keyword evidence="5" id="KW-0547">Nucleotide-binding</keyword>
<dbReference type="InterPro" id="IPR018391">
    <property type="entry name" value="PQQ_b-propeller_rpt"/>
</dbReference>
<dbReference type="InterPro" id="IPR052091">
    <property type="entry name" value="Beta-ala_Activ/Resist"/>
</dbReference>
<evidence type="ECO:0000256" key="4">
    <source>
        <dbReference type="ARBA" id="ARBA00022553"/>
    </source>
</evidence>
<reference evidence="12" key="1">
    <citation type="submission" date="2022-12" db="EMBL/GenBank/DDBJ databases">
        <title>Draft genome assemblies for two species of Escallonia (Escalloniales).</title>
        <authorList>
            <person name="Chanderbali A."/>
            <person name="Dervinis C."/>
            <person name="Anghel I."/>
            <person name="Soltis D."/>
            <person name="Soltis P."/>
            <person name="Zapata F."/>
        </authorList>
    </citation>
    <scope>NUCLEOTIDE SEQUENCE</scope>
    <source>
        <strain evidence="12">UCBG64.0493</strain>
        <tissue evidence="12">Leaf</tissue>
    </source>
</reference>
<dbReference type="Gene3D" id="3.30.300.30">
    <property type="match status" value="1"/>
</dbReference>
<evidence type="ECO:0000259" key="10">
    <source>
        <dbReference type="Pfam" id="PF13193"/>
    </source>
</evidence>
<dbReference type="InterPro" id="IPR000873">
    <property type="entry name" value="AMP-dep_synth/lig_dom"/>
</dbReference>
<name>A0AA89AQN3_9ASTE</name>
<evidence type="ECO:0008006" key="14">
    <source>
        <dbReference type="Google" id="ProtNLM"/>
    </source>
</evidence>
<keyword evidence="6" id="KW-0067">ATP-binding</keyword>
<feature type="domain" description="AMP-dependent synthetase/ligase" evidence="8">
    <location>
        <begin position="445"/>
        <end position="613"/>
    </location>
</feature>
<accession>A0AA89AQN3</accession>
<dbReference type="SUPFAM" id="SSF47336">
    <property type="entry name" value="ACP-like"/>
    <property type="match status" value="1"/>
</dbReference>
<keyword evidence="13" id="KW-1185">Reference proteome</keyword>
<comment type="pathway">
    <text evidence="1">Phytoalexin biosynthesis; 3,4',5-trihydroxystilbene biosynthesis; 3,4',5-trihydroxystilbene from trans-4-coumarate: step 1/2.</text>
</comment>
<dbReference type="InterPro" id="IPR006162">
    <property type="entry name" value="Ppantetheine_attach_site"/>
</dbReference>
<dbReference type="Gene3D" id="1.10.1200.10">
    <property type="entry name" value="ACP-like"/>
    <property type="match status" value="1"/>
</dbReference>
<gene>
    <name evidence="12" type="ORF">RJ639_015319</name>
</gene>